<evidence type="ECO:0000256" key="1">
    <source>
        <dbReference type="SAM" id="MobiDB-lite"/>
    </source>
</evidence>
<reference evidence="2" key="2">
    <citation type="submission" date="2020-11" db="EMBL/GenBank/DDBJ databases">
        <authorList>
            <person name="McCartney M.A."/>
            <person name="Auch B."/>
            <person name="Kono T."/>
            <person name="Mallez S."/>
            <person name="Becker A."/>
            <person name="Gohl D.M."/>
            <person name="Silverstein K.A.T."/>
            <person name="Koren S."/>
            <person name="Bechman K.B."/>
            <person name="Herman A."/>
            <person name="Abrahante J.E."/>
            <person name="Garbe J."/>
        </authorList>
    </citation>
    <scope>NUCLEOTIDE SEQUENCE</scope>
    <source>
        <strain evidence="2">Duluth1</strain>
        <tissue evidence="2">Whole animal</tissue>
    </source>
</reference>
<evidence type="ECO:0000313" key="3">
    <source>
        <dbReference type="Proteomes" id="UP000828390"/>
    </source>
</evidence>
<evidence type="ECO:0000313" key="2">
    <source>
        <dbReference type="EMBL" id="KAH3699442.1"/>
    </source>
</evidence>
<dbReference type="AlphaFoldDB" id="A0A9D3YEX8"/>
<sequence>METEGTGNSEVQQLDDSGEVICNFPETQKDDNSPSSDDEPSSESDMETLSEVTAISRRERKETRR</sequence>
<gene>
    <name evidence="2" type="ORF">DPMN_074397</name>
</gene>
<reference evidence="2" key="1">
    <citation type="journal article" date="2019" name="bioRxiv">
        <title>The Genome of the Zebra Mussel, Dreissena polymorpha: A Resource for Invasive Species Research.</title>
        <authorList>
            <person name="McCartney M.A."/>
            <person name="Auch B."/>
            <person name="Kono T."/>
            <person name="Mallez S."/>
            <person name="Zhang Y."/>
            <person name="Obille A."/>
            <person name="Becker A."/>
            <person name="Abrahante J.E."/>
            <person name="Garbe J."/>
            <person name="Badalamenti J.P."/>
            <person name="Herman A."/>
            <person name="Mangelson H."/>
            <person name="Liachko I."/>
            <person name="Sullivan S."/>
            <person name="Sone E.D."/>
            <person name="Koren S."/>
            <person name="Silverstein K.A.T."/>
            <person name="Beckman K.B."/>
            <person name="Gohl D.M."/>
        </authorList>
    </citation>
    <scope>NUCLEOTIDE SEQUENCE</scope>
    <source>
        <strain evidence="2">Duluth1</strain>
        <tissue evidence="2">Whole animal</tissue>
    </source>
</reference>
<protein>
    <submittedName>
        <fullName evidence="2">Uncharacterized protein</fullName>
    </submittedName>
</protein>
<dbReference type="Proteomes" id="UP000828390">
    <property type="component" value="Unassembled WGS sequence"/>
</dbReference>
<organism evidence="2 3">
    <name type="scientific">Dreissena polymorpha</name>
    <name type="common">Zebra mussel</name>
    <name type="synonym">Mytilus polymorpha</name>
    <dbReference type="NCBI Taxonomy" id="45954"/>
    <lineage>
        <taxon>Eukaryota</taxon>
        <taxon>Metazoa</taxon>
        <taxon>Spiralia</taxon>
        <taxon>Lophotrochozoa</taxon>
        <taxon>Mollusca</taxon>
        <taxon>Bivalvia</taxon>
        <taxon>Autobranchia</taxon>
        <taxon>Heteroconchia</taxon>
        <taxon>Euheterodonta</taxon>
        <taxon>Imparidentia</taxon>
        <taxon>Neoheterodontei</taxon>
        <taxon>Myida</taxon>
        <taxon>Dreissenoidea</taxon>
        <taxon>Dreissenidae</taxon>
        <taxon>Dreissena</taxon>
    </lineage>
</organism>
<proteinExistence type="predicted"/>
<accession>A0A9D3YEX8</accession>
<name>A0A9D3YEX8_DREPO</name>
<dbReference type="EMBL" id="JAIWYP010000015">
    <property type="protein sequence ID" value="KAH3699442.1"/>
    <property type="molecule type" value="Genomic_DNA"/>
</dbReference>
<feature type="compositionally biased region" description="Polar residues" evidence="1">
    <location>
        <begin position="1"/>
        <end position="15"/>
    </location>
</feature>
<feature type="compositionally biased region" description="Acidic residues" evidence="1">
    <location>
        <begin position="36"/>
        <end position="48"/>
    </location>
</feature>
<keyword evidence="3" id="KW-1185">Reference proteome</keyword>
<comment type="caution">
    <text evidence="2">The sequence shown here is derived from an EMBL/GenBank/DDBJ whole genome shotgun (WGS) entry which is preliminary data.</text>
</comment>
<feature type="compositionally biased region" description="Basic and acidic residues" evidence="1">
    <location>
        <begin position="56"/>
        <end position="65"/>
    </location>
</feature>
<feature type="region of interest" description="Disordered" evidence="1">
    <location>
        <begin position="1"/>
        <end position="65"/>
    </location>
</feature>